<feature type="compositionally biased region" description="Basic and acidic residues" evidence="1">
    <location>
        <begin position="77"/>
        <end position="92"/>
    </location>
</feature>
<evidence type="ECO:0000313" key="3">
    <source>
        <dbReference type="Proteomes" id="UP000050816"/>
    </source>
</evidence>
<gene>
    <name evidence="2" type="ORF">FC43_GL001096</name>
</gene>
<dbReference type="EMBL" id="AZFK01000018">
    <property type="protein sequence ID" value="KRL91675.1"/>
    <property type="molecule type" value="Genomic_DNA"/>
</dbReference>
<dbReference type="Proteomes" id="UP000050816">
    <property type="component" value="Unassembled WGS sequence"/>
</dbReference>
<evidence type="ECO:0000256" key="1">
    <source>
        <dbReference type="SAM" id="MobiDB-lite"/>
    </source>
</evidence>
<sequence length="178" mass="20050">MYKSFRYTKDDDVAAWIEKQGSFSASIRDIIRYIDATYGTIDFHAFVQLVGWEAVLDGANVPSGLTRKRRSRKKTKPKVEDEKTTDDEPVKDEVDESDHDEIEDDGSDSVDTTKVDNESNDDETKQEVENDDPVATEKAEDNSGNGDEEDVKGFDPNNLDVDSLRAKFANLASFDQEK</sequence>
<organism evidence="2 3">
    <name type="scientific">Limosilactobacillus ingluviei DSM 15946</name>
    <dbReference type="NCBI Taxonomy" id="1423760"/>
    <lineage>
        <taxon>Bacteria</taxon>
        <taxon>Bacillati</taxon>
        <taxon>Bacillota</taxon>
        <taxon>Bacilli</taxon>
        <taxon>Lactobacillales</taxon>
        <taxon>Lactobacillaceae</taxon>
        <taxon>Limosilactobacillus</taxon>
    </lineage>
</organism>
<dbReference type="AlphaFoldDB" id="A0A0R1UPJ7"/>
<name>A0A0R1UPJ7_9LACO</name>
<feature type="compositionally biased region" description="Basic and acidic residues" evidence="1">
    <location>
        <begin position="111"/>
        <end position="128"/>
    </location>
</feature>
<proteinExistence type="predicted"/>
<feature type="region of interest" description="Disordered" evidence="1">
    <location>
        <begin position="62"/>
        <end position="160"/>
    </location>
</feature>
<dbReference type="PATRIC" id="fig|1423760.3.peg.1161"/>
<protein>
    <submittedName>
        <fullName evidence="2">Uncharacterized protein</fullName>
    </submittedName>
</protein>
<comment type="caution">
    <text evidence="2">The sequence shown here is derived from an EMBL/GenBank/DDBJ whole genome shotgun (WGS) entry which is preliminary data.</text>
</comment>
<feature type="compositionally biased region" description="Basic residues" evidence="1">
    <location>
        <begin position="66"/>
        <end position="76"/>
    </location>
</feature>
<reference evidence="2 3" key="1">
    <citation type="journal article" date="2015" name="Genome Announc.">
        <title>Expanding the biotechnology potential of lactobacilli through comparative genomics of 213 strains and associated genera.</title>
        <authorList>
            <person name="Sun Z."/>
            <person name="Harris H.M."/>
            <person name="McCann A."/>
            <person name="Guo C."/>
            <person name="Argimon S."/>
            <person name="Zhang W."/>
            <person name="Yang X."/>
            <person name="Jeffery I.B."/>
            <person name="Cooney J.C."/>
            <person name="Kagawa T.F."/>
            <person name="Liu W."/>
            <person name="Song Y."/>
            <person name="Salvetti E."/>
            <person name="Wrobel A."/>
            <person name="Rasinkangas P."/>
            <person name="Parkhill J."/>
            <person name="Rea M.C."/>
            <person name="O'Sullivan O."/>
            <person name="Ritari J."/>
            <person name="Douillard F.P."/>
            <person name="Paul Ross R."/>
            <person name="Yang R."/>
            <person name="Briner A.E."/>
            <person name="Felis G.E."/>
            <person name="de Vos W.M."/>
            <person name="Barrangou R."/>
            <person name="Klaenhammer T.R."/>
            <person name="Caufield P.W."/>
            <person name="Cui Y."/>
            <person name="Zhang H."/>
            <person name="O'Toole P.W."/>
        </authorList>
    </citation>
    <scope>NUCLEOTIDE SEQUENCE [LARGE SCALE GENOMIC DNA]</scope>
    <source>
        <strain evidence="2 3">DSM 15946</strain>
    </source>
</reference>
<accession>A0A0R1UPJ7</accession>
<evidence type="ECO:0000313" key="2">
    <source>
        <dbReference type="EMBL" id="KRL91675.1"/>
    </source>
</evidence>
<feature type="compositionally biased region" description="Acidic residues" evidence="1">
    <location>
        <begin position="93"/>
        <end position="108"/>
    </location>
</feature>